<dbReference type="RefSeq" id="WP_391935873.1">
    <property type="nucleotide sequence ID" value="NZ_JBIBSM010000012.1"/>
</dbReference>
<evidence type="ECO:0000256" key="1">
    <source>
        <dbReference type="SAM" id="MobiDB-lite"/>
    </source>
</evidence>
<proteinExistence type="predicted"/>
<evidence type="ECO:0000313" key="2">
    <source>
        <dbReference type="EMBL" id="MFF8278785.1"/>
    </source>
</evidence>
<gene>
    <name evidence="2" type="ORF">ACF05T_22125</name>
</gene>
<sequence>MSWASWTTAGVYTGRGGVLTDEVGAVTGDLTVHTTWADDEARVAVQYSGASDWFTMSGSPVPCASEKESRDLHEAVVEAVRTGNGATVPRAAPAPAQTRPVQGPSV</sequence>
<feature type="region of interest" description="Disordered" evidence="1">
    <location>
        <begin position="82"/>
        <end position="106"/>
    </location>
</feature>
<keyword evidence="3" id="KW-1185">Reference proteome</keyword>
<feature type="compositionally biased region" description="Low complexity" evidence="1">
    <location>
        <begin position="86"/>
        <end position="106"/>
    </location>
</feature>
<protein>
    <recommendedName>
        <fullName evidence="4">DUF317 domain-containing protein</fullName>
    </recommendedName>
</protein>
<organism evidence="2 3">
    <name type="scientific">Streptomyces lateritius</name>
    <dbReference type="NCBI Taxonomy" id="67313"/>
    <lineage>
        <taxon>Bacteria</taxon>
        <taxon>Bacillati</taxon>
        <taxon>Actinomycetota</taxon>
        <taxon>Actinomycetes</taxon>
        <taxon>Kitasatosporales</taxon>
        <taxon>Streptomycetaceae</taxon>
        <taxon>Streptomyces</taxon>
    </lineage>
</organism>
<accession>A0ABW6YGR8</accession>
<comment type="caution">
    <text evidence="2">The sequence shown here is derived from an EMBL/GenBank/DDBJ whole genome shotgun (WGS) entry which is preliminary data.</text>
</comment>
<dbReference type="Proteomes" id="UP001603013">
    <property type="component" value="Unassembled WGS sequence"/>
</dbReference>
<name>A0ABW6YGR8_9ACTN</name>
<reference evidence="2 3" key="1">
    <citation type="submission" date="2024-10" db="EMBL/GenBank/DDBJ databases">
        <title>The Natural Products Discovery Center: Release of the First 8490 Sequenced Strains for Exploring Actinobacteria Biosynthetic Diversity.</title>
        <authorList>
            <person name="Kalkreuter E."/>
            <person name="Kautsar S.A."/>
            <person name="Yang D."/>
            <person name="Bader C.D."/>
            <person name="Teijaro C.N."/>
            <person name="Fluegel L."/>
            <person name="Davis C.M."/>
            <person name="Simpson J.R."/>
            <person name="Lauterbach L."/>
            <person name="Steele A.D."/>
            <person name="Gui C."/>
            <person name="Meng S."/>
            <person name="Li G."/>
            <person name="Viehrig K."/>
            <person name="Ye F."/>
            <person name="Su P."/>
            <person name="Kiefer A.F."/>
            <person name="Nichols A."/>
            <person name="Cepeda A.J."/>
            <person name="Yan W."/>
            <person name="Fan B."/>
            <person name="Jiang Y."/>
            <person name="Adhikari A."/>
            <person name="Zheng C.-J."/>
            <person name="Schuster L."/>
            <person name="Cowan T.M."/>
            <person name="Smanski M.J."/>
            <person name="Chevrette M.G."/>
            <person name="De Carvalho L.P.S."/>
            <person name="Shen B."/>
        </authorList>
    </citation>
    <scope>NUCLEOTIDE SEQUENCE [LARGE SCALE GENOMIC DNA]</scope>
    <source>
        <strain evidence="2 3">NPDC015755</strain>
    </source>
</reference>
<evidence type="ECO:0000313" key="3">
    <source>
        <dbReference type="Proteomes" id="UP001603013"/>
    </source>
</evidence>
<dbReference type="EMBL" id="JBIBSM010000012">
    <property type="protein sequence ID" value="MFF8278785.1"/>
    <property type="molecule type" value="Genomic_DNA"/>
</dbReference>
<evidence type="ECO:0008006" key="4">
    <source>
        <dbReference type="Google" id="ProtNLM"/>
    </source>
</evidence>